<proteinExistence type="predicted"/>
<evidence type="ECO:0000256" key="2">
    <source>
        <dbReference type="SAM" id="Phobius"/>
    </source>
</evidence>
<evidence type="ECO:0000313" key="3">
    <source>
        <dbReference type="EMBL" id="MDG0818030.1"/>
    </source>
</evidence>
<organism evidence="3 4">
    <name type="scientific">Bdellovibrio svalbardensis</name>
    <dbReference type="NCBI Taxonomy" id="2972972"/>
    <lineage>
        <taxon>Bacteria</taxon>
        <taxon>Pseudomonadati</taxon>
        <taxon>Bdellovibrionota</taxon>
        <taxon>Bdellovibrionia</taxon>
        <taxon>Bdellovibrionales</taxon>
        <taxon>Pseudobdellovibrionaceae</taxon>
        <taxon>Bdellovibrio</taxon>
    </lineage>
</organism>
<name>A0ABT6DPM9_9BACT</name>
<reference evidence="3" key="1">
    <citation type="submission" date="2022-08" db="EMBL/GenBank/DDBJ databases">
        <title>Novel Bdellovibrio Species Isolated from Svalbard: Designation Bdellovibrio svalbardensis.</title>
        <authorList>
            <person name="Mitchell R.J."/>
            <person name="Choi S.Y."/>
        </authorList>
    </citation>
    <scope>NUCLEOTIDE SEQUENCE</scope>
    <source>
        <strain evidence="3">PAP01</strain>
    </source>
</reference>
<keyword evidence="4" id="KW-1185">Reference proteome</keyword>
<accession>A0ABT6DPM9</accession>
<dbReference type="RefSeq" id="WP_277579506.1">
    <property type="nucleotide sequence ID" value="NZ_JANRMI010000005.1"/>
</dbReference>
<dbReference type="Proteomes" id="UP001152321">
    <property type="component" value="Unassembled WGS sequence"/>
</dbReference>
<feature type="coiled-coil region" evidence="1">
    <location>
        <begin position="83"/>
        <end position="110"/>
    </location>
</feature>
<dbReference type="Pfam" id="PF14235">
    <property type="entry name" value="DUF4337"/>
    <property type="match status" value="1"/>
</dbReference>
<comment type="caution">
    <text evidence="3">The sequence shown here is derived from an EMBL/GenBank/DDBJ whole genome shotgun (WGS) entry which is preliminary data.</text>
</comment>
<evidence type="ECO:0000256" key="1">
    <source>
        <dbReference type="SAM" id="Coils"/>
    </source>
</evidence>
<keyword evidence="2" id="KW-1133">Transmembrane helix</keyword>
<evidence type="ECO:0000313" key="4">
    <source>
        <dbReference type="Proteomes" id="UP001152321"/>
    </source>
</evidence>
<feature type="transmembrane region" description="Helical" evidence="2">
    <location>
        <begin position="12"/>
        <end position="31"/>
    </location>
</feature>
<feature type="transmembrane region" description="Helical" evidence="2">
    <location>
        <begin position="177"/>
        <end position="199"/>
    </location>
</feature>
<dbReference type="EMBL" id="JANRMI010000005">
    <property type="protein sequence ID" value="MDG0818030.1"/>
    <property type="molecule type" value="Genomic_DNA"/>
</dbReference>
<gene>
    <name evidence="3" type="ORF">NWE73_16725</name>
</gene>
<feature type="transmembrane region" description="Helical" evidence="2">
    <location>
        <begin position="152"/>
        <end position="170"/>
    </location>
</feature>
<sequence length="202" mass="21850">MTEQKNANFEIYCGVVIAVFAAIMAVSDLLAGKYGDDEIIGTNEKAAAYMWYQTKSIKETLVEGEKSLLESLKDAGALKSGTEKAIDSHLASLEKKIQRYKKEKTEILKGSQTVGPENWVQDINGQLGKIIGAQETEAHLASLSIAGDRFDMSSLFFQLCLVLGAMSLILKSSKLQLVFFSGMCVLGLLGAGISLWAYLGVA</sequence>
<keyword evidence="2" id="KW-0472">Membrane</keyword>
<keyword evidence="2" id="KW-0812">Transmembrane</keyword>
<protein>
    <submittedName>
        <fullName evidence="3">DUF4337 domain-containing protein</fullName>
    </submittedName>
</protein>
<keyword evidence="1" id="KW-0175">Coiled coil</keyword>
<dbReference type="InterPro" id="IPR025570">
    <property type="entry name" value="DUF4337"/>
</dbReference>